<dbReference type="RefSeq" id="WP_007414833.1">
    <property type="nucleotide sequence ID" value="NZ_ABOX02000011.1"/>
</dbReference>
<keyword evidence="8" id="KW-1185">Reference proteome</keyword>
<sequence length="527" mass="58135" precursor="true">MLKIIALYGCLLAGSLPAAEIINADICVYGGTAGGVVAAVEASRLGKKVVLTEFGNHLGGMTSGGLSQTDIGNKGAIGGISREFYSQMGRRFGKEEQWQLVPSVAEQIFFDFVNEAKVPVYFQQRLAHVKKDGLRITELTMENGKTYRARVFIDASYEGDLMAKAGVSYTVGREANSKYKETLNGVRATTPKHQFGVSVDPYVKRGESSSGLIPLVQPGDGGMPGAGDHAVQAYNFRMCITQNPANWRPIAPPPNYDPARYELLARYVEAQIAAGKSPKLGELMHIQPMPEGKTDINNNGAFSTDFIGADYEYPDADYATRAKIWKEHEDYTRGFFHFLATSPRLPESLRKEMQSWGLAKDEFCDTEGWPHQLYIREARRMISDYVMTEHNCRGEIKAEDVIGLAAYTMDSHNCQRLVKNGHVENEGDVQVGGFPPYPISYRSIIPMATECDNLLVPICLASSHIAYGSIRMEPVFMVLGQSSAAAACEAIDENAALQKIDLKKLQQQLLAENQVLEWKGNPPKQKK</sequence>
<keyword evidence="6" id="KW-0732">Signal</keyword>
<reference evidence="7 8" key="1">
    <citation type="journal article" date="2011" name="J. Bacteriol.">
        <title>Genome sequence of 'Pedosphaera parvula' Ellin514, an aerobic Verrucomicrobial isolate from pasture soil.</title>
        <authorList>
            <person name="Kant R."/>
            <person name="van Passel M.W."/>
            <person name="Sangwan P."/>
            <person name="Palva A."/>
            <person name="Lucas S."/>
            <person name="Copeland A."/>
            <person name="Lapidus A."/>
            <person name="Glavina Del Rio T."/>
            <person name="Dalin E."/>
            <person name="Tice H."/>
            <person name="Bruce D."/>
            <person name="Goodwin L."/>
            <person name="Pitluck S."/>
            <person name="Chertkov O."/>
            <person name="Larimer F.W."/>
            <person name="Land M.L."/>
            <person name="Hauser L."/>
            <person name="Brettin T.S."/>
            <person name="Detter J.C."/>
            <person name="Han S."/>
            <person name="de Vos W.M."/>
            <person name="Janssen P.H."/>
            <person name="Smidt H."/>
        </authorList>
    </citation>
    <scope>NUCLEOTIDE SEQUENCE [LARGE SCALE GENOMIC DNA]</scope>
    <source>
        <strain evidence="7 8">Ellin514</strain>
    </source>
</reference>
<gene>
    <name evidence="7" type="ORF">Cflav_PD3966</name>
</gene>
<dbReference type="Proteomes" id="UP000003688">
    <property type="component" value="Unassembled WGS sequence"/>
</dbReference>
<keyword evidence="1" id="KW-0004">4Fe-4S</keyword>
<comment type="caution">
    <text evidence="7">The sequence shown here is derived from an EMBL/GenBank/DDBJ whole genome shotgun (WGS) entry which is preliminary data.</text>
</comment>
<evidence type="ECO:0000313" key="8">
    <source>
        <dbReference type="Proteomes" id="UP000003688"/>
    </source>
</evidence>
<dbReference type="OrthoDB" id="9777740at2"/>
<dbReference type="GO" id="GO:0051539">
    <property type="term" value="F:4 iron, 4 sulfur cluster binding"/>
    <property type="evidence" value="ECO:0007669"/>
    <property type="project" value="UniProtKB-KW"/>
</dbReference>
<evidence type="ECO:0000256" key="3">
    <source>
        <dbReference type="ARBA" id="ARBA00023002"/>
    </source>
</evidence>
<keyword evidence="4" id="KW-0408">Iron</keyword>
<evidence type="ECO:0000256" key="1">
    <source>
        <dbReference type="ARBA" id="ARBA00022485"/>
    </source>
</evidence>
<evidence type="ECO:0000256" key="4">
    <source>
        <dbReference type="ARBA" id="ARBA00023004"/>
    </source>
</evidence>
<dbReference type="SUPFAM" id="SSF51905">
    <property type="entry name" value="FAD/NAD(P)-binding domain"/>
    <property type="match status" value="1"/>
</dbReference>
<keyword evidence="5" id="KW-0411">Iron-sulfur</keyword>
<dbReference type="Gene3D" id="3.50.50.60">
    <property type="entry name" value="FAD/NAD(P)-binding domain"/>
    <property type="match status" value="1"/>
</dbReference>
<keyword evidence="2" id="KW-0479">Metal-binding</keyword>
<accession>B9XG87</accession>
<evidence type="ECO:0000313" key="7">
    <source>
        <dbReference type="EMBL" id="EEF61249.1"/>
    </source>
</evidence>
<dbReference type="PANTHER" id="PTHR43498">
    <property type="entry name" value="FERREDOXIN:COB-COM HETERODISULFIDE REDUCTASE SUBUNIT A"/>
    <property type="match status" value="1"/>
</dbReference>
<evidence type="ECO:0000256" key="5">
    <source>
        <dbReference type="ARBA" id="ARBA00023014"/>
    </source>
</evidence>
<dbReference type="GO" id="GO:0016829">
    <property type="term" value="F:lyase activity"/>
    <property type="evidence" value="ECO:0007669"/>
    <property type="project" value="UniProtKB-KW"/>
</dbReference>
<dbReference type="InterPro" id="IPR039650">
    <property type="entry name" value="HdrA-like"/>
</dbReference>
<dbReference type="InterPro" id="IPR036188">
    <property type="entry name" value="FAD/NAD-bd_sf"/>
</dbReference>
<dbReference type="GO" id="GO:0016491">
    <property type="term" value="F:oxidoreductase activity"/>
    <property type="evidence" value="ECO:0007669"/>
    <property type="project" value="UniProtKB-KW"/>
</dbReference>
<dbReference type="PANTHER" id="PTHR43498:SF1">
    <property type="entry name" value="COB--COM HETERODISULFIDE REDUCTASE IRON-SULFUR SUBUNIT A"/>
    <property type="match status" value="1"/>
</dbReference>
<organism evidence="7 8">
    <name type="scientific">Pedosphaera parvula (strain Ellin514)</name>
    <dbReference type="NCBI Taxonomy" id="320771"/>
    <lineage>
        <taxon>Bacteria</taxon>
        <taxon>Pseudomonadati</taxon>
        <taxon>Verrucomicrobiota</taxon>
        <taxon>Pedosphaerae</taxon>
        <taxon>Pedosphaerales</taxon>
        <taxon>Pedosphaeraceae</taxon>
        <taxon>Pedosphaera</taxon>
    </lineage>
</organism>
<feature type="chain" id="PRO_5002893194" evidence="6">
    <location>
        <begin position="19"/>
        <end position="527"/>
    </location>
</feature>
<keyword evidence="3" id="KW-0560">Oxidoreductase</keyword>
<evidence type="ECO:0000256" key="2">
    <source>
        <dbReference type="ARBA" id="ARBA00022723"/>
    </source>
</evidence>
<dbReference type="EMBL" id="ABOX02000011">
    <property type="protein sequence ID" value="EEF61249.1"/>
    <property type="molecule type" value="Genomic_DNA"/>
</dbReference>
<dbReference type="STRING" id="320771.Cflav_PD3966"/>
<proteinExistence type="predicted"/>
<dbReference type="Pfam" id="PF12831">
    <property type="entry name" value="FAD_oxidored"/>
    <property type="match status" value="1"/>
</dbReference>
<feature type="signal peptide" evidence="6">
    <location>
        <begin position="1"/>
        <end position="18"/>
    </location>
</feature>
<evidence type="ECO:0000256" key="6">
    <source>
        <dbReference type="SAM" id="SignalP"/>
    </source>
</evidence>
<protein>
    <submittedName>
        <fullName evidence="7">Xanthan lyase</fullName>
    </submittedName>
</protein>
<dbReference type="AlphaFoldDB" id="B9XG87"/>
<name>B9XG87_PEDPL</name>
<dbReference type="GO" id="GO:0046872">
    <property type="term" value="F:metal ion binding"/>
    <property type="evidence" value="ECO:0007669"/>
    <property type="project" value="UniProtKB-KW"/>
</dbReference>
<keyword evidence="7" id="KW-0456">Lyase</keyword>